<feature type="compositionally biased region" description="Polar residues" evidence="1">
    <location>
        <begin position="99"/>
        <end position="122"/>
    </location>
</feature>
<feature type="chain" id="PRO_5029863206" evidence="2">
    <location>
        <begin position="18"/>
        <end position="354"/>
    </location>
</feature>
<dbReference type="Proteomes" id="UP000594260">
    <property type="component" value="Unplaced"/>
</dbReference>
<dbReference type="GeneID" id="111247500"/>
<name>A0A7M7JM09_VARDE</name>
<dbReference type="RefSeq" id="XP_022654206.1">
    <property type="nucleotide sequence ID" value="XM_022798471.1"/>
</dbReference>
<accession>A0A7M7JM09</accession>
<feature type="compositionally biased region" description="Basic residues" evidence="1">
    <location>
        <begin position="186"/>
        <end position="196"/>
    </location>
</feature>
<evidence type="ECO:0000313" key="3">
    <source>
        <dbReference type="EnsemblMetazoa" id="XP_022654206"/>
    </source>
</evidence>
<organism evidence="3 4">
    <name type="scientific">Varroa destructor</name>
    <name type="common">Honeybee mite</name>
    <dbReference type="NCBI Taxonomy" id="109461"/>
    <lineage>
        <taxon>Eukaryota</taxon>
        <taxon>Metazoa</taxon>
        <taxon>Ecdysozoa</taxon>
        <taxon>Arthropoda</taxon>
        <taxon>Chelicerata</taxon>
        <taxon>Arachnida</taxon>
        <taxon>Acari</taxon>
        <taxon>Parasitiformes</taxon>
        <taxon>Mesostigmata</taxon>
        <taxon>Gamasina</taxon>
        <taxon>Dermanyssoidea</taxon>
        <taxon>Varroidae</taxon>
        <taxon>Varroa</taxon>
    </lineage>
</organism>
<protein>
    <submittedName>
        <fullName evidence="3">Uncharacterized protein</fullName>
    </submittedName>
</protein>
<sequence>MGTRFILLCTLIYIVDSASTKTSLAVREIVEDVTGTPSPLDLLYQAVDDDLNAISFDKHPSLQGDSQNGYDKNPAQSDESSTTAVETTRSMDSLGVTPKSASTATESSSIVATLTTTSIPQESSHSRSTTASRLTSTERLGTMSTISKNGVFLSTKHSTRQPQDHAHQDDDSSEVETTSIVDIKKKPANSKKKKPLRPSVWDTEDETIEKDIITKIVHGALRNHERMRNRNLRRLLRRFQVLAFRADLSADEFHRFMRLVSEYTPSRIPTFLLRKSERRQFQEANRVRWQHIRDQMLGQAKENARAEVVEMFLKMVERDGALRNRFGKPRRTHIREILGGKIPPSPFFTRCCDF</sequence>
<feature type="compositionally biased region" description="Low complexity" evidence="1">
    <location>
        <begin position="126"/>
        <end position="139"/>
    </location>
</feature>
<keyword evidence="4" id="KW-1185">Reference proteome</keyword>
<feature type="compositionally biased region" description="Polar residues" evidence="1">
    <location>
        <begin position="63"/>
        <end position="91"/>
    </location>
</feature>
<feature type="region of interest" description="Disordered" evidence="1">
    <location>
        <begin position="57"/>
        <end position="141"/>
    </location>
</feature>
<dbReference type="EnsemblMetazoa" id="XM_022798471">
    <property type="protein sequence ID" value="XP_022654206"/>
    <property type="gene ID" value="LOC111247500"/>
</dbReference>
<dbReference type="AlphaFoldDB" id="A0A7M7JM09"/>
<proteinExistence type="predicted"/>
<reference evidence="3" key="1">
    <citation type="submission" date="2021-01" db="UniProtKB">
        <authorList>
            <consortium name="EnsemblMetazoa"/>
        </authorList>
    </citation>
    <scope>IDENTIFICATION</scope>
</reference>
<feature type="signal peptide" evidence="2">
    <location>
        <begin position="1"/>
        <end position="17"/>
    </location>
</feature>
<feature type="region of interest" description="Disordered" evidence="1">
    <location>
        <begin position="155"/>
        <end position="197"/>
    </location>
</feature>
<evidence type="ECO:0000256" key="2">
    <source>
        <dbReference type="SAM" id="SignalP"/>
    </source>
</evidence>
<evidence type="ECO:0000256" key="1">
    <source>
        <dbReference type="SAM" id="MobiDB-lite"/>
    </source>
</evidence>
<keyword evidence="2" id="KW-0732">Signal</keyword>
<evidence type="ECO:0000313" key="4">
    <source>
        <dbReference type="Proteomes" id="UP000594260"/>
    </source>
</evidence>